<dbReference type="SUPFAM" id="SSF46955">
    <property type="entry name" value="Putative DNA-binding domain"/>
    <property type="match status" value="1"/>
</dbReference>
<dbReference type="InterPro" id="IPR010093">
    <property type="entry name" value="SinI_DNA-bd"/>
</dbReference>
<keyword evidence="4" id="KW-1185">Reference proteome</keyword>
<dbReference type="InterPro" id="IPR009061">
    <property type="entry name" value="DNA-bd_dom_put_sf"/>
</dbReference>
<dbReference type="GO" id="GO:0003677">
    <property type="term" value="F:DNA binding"/>
    <property type="evidence" value="ECO:0007669"/>
    <property type="project" value="UniProtKB-KW"/>
</dbReference>
<evidence type="ECO:0000313" key="4">
    <source>
        <dbReference type="Proteomes" id="UP000297031"/>
    </source>
</evidence>
<evidence type="ECO:0000313" key="2">
    <source>
        <dbReference type="EMBL" id="QCD36035.1"/>
    </source>
</evidence>
<proteinExistence type="predicted"/>
<evidence type="ECO:0000259" key="1">
    <source>
        <dbReference type="Pfam" id="PF12728"/>
    </source>
</evidence>
<geneLocation type="plasmid" evidence="4">
    <name>ptaa-4-1</name>
</geneLocation>
<dbReference type="RefSeq" id="WP_136410603.1">
    <property type="nucleotide sequence ID" value="NZ_CP039393.1"/>
</dbReference>
<name>A0A4P7VS10_9BACT</name>
<dbReference type="EMBL" id="CP039394">
    <property type="protein sequence ID" value="QCD37142.1"/>
    <property type="molecule type" value="Genomic_DNA"/>
</dbReference>
<keyword evidence="3" id="KW-0238">DNA-binding</keyword>
<organism evidence="3 4">
    <name type="scientific">Muribaculum gordoncarteri</name>
    <dbReference type="NCBI Taxonomy" id="2530390"/>
    <lineage>
        <taxon>Bacteria</taxon>
        <taxon>Pseudomonadati</taxon>
        <taxon>Bacteroidota</taxon>
        <taxon>Bacteroidia</taxon>
        <taxon>Bacteroidales</taxon>
        <taxon>Muribaculaceae</taxon>
        <taxon>Muribaculum</taxon>
    </lineage>
</organism>
<dbReference type="InterPro" id="IPR041657">
    <property type="entry name" value="HTH_17"/>
</dbReference>
<reference evidence="3 4" key="1">
    <citation type="submission" date="2019-02" db="EMBL/GenBank/DDBJ databases">
        <title>Isolation and identification of novel species under the genus Muribaculum.</title>
        <authorList>
            <person name="Miyake S."/>
            <person name="Ding Y."/>
            <person name="Low A."/>
            <person name="Soh M."/>
            <person name="Seedorf H."/>
        </authorList>
    </citation>
    <scope>NUCLEOTIDE SEQUENCE [LARGE SCALE GENOMIC DNA]</scope>
    <source>
        <strain evidence="3 4">TLL-A4</strain>
        <plasmid evidence="4">ptaa-4-1</plasmid>
        <plasmid evidence="3">pTAA-4-1</plasmid>
    </source>
</reference>
<sequence length="297" mass="34710">MSSNIQIEKVCQWCGKNFIARTTQTAYCSKRCAEHAYKDRKRKEKMELCKEEVRRVQTGMKEIDEKEFLTPRQAAQYLGLCYKTFYIYINKGVIKAWKLNRKTLVKRSDIDTLFAATERTTIAREETPISEFYTTQEVLDKYQVSNGWFWKVCKEKKIPKTVYRGKNMWSKAHVDRAFAKKPTPEGITEWYTVAEIQEKFGMTLSAIYNLASKEGIPKTKVGKEVRYSKNHFDVAKGVAEPEPPAEYTIAEAMVKFGMTRDQLYHYVKTYKITRTKRGKFTYLSRKELDDLLAPPTI</sequence>
<dbReference type="Proteomes" id="UP000297031">
    <property type="component" value="Plasmid pTAA-4-1"/>
</dbReference>
<dbReference type="Pfam" id="PF12728">
    <property type="entry name" value="HTH_17"/>
    <property type="match status" value="1"/>
</dbReference>
<feature type="domain" description="Helix-turn-helix" evidence="1">
    <location>
        <begin position="68"/>
        <end position="115"/>
    </location>
</feature>
<evidence type="ECO:0000313" key="3">
    <source>
        <dbReference type="EMBL" id="QCD37142.1"/>
    </source>
</evidence>
<protein>
    <submittedName>
        <fullName evidence="3">DNA-binding protein</fullName>
    </submittedName>
</protein>
<dbReference type="Proteomes" id="UP000297031">
    <property type="component" value="Chromosome"/>
</dbReference>
<dbReference type="OrthoDB" id="1003442at2"/>
<geneLocation type="plasmid" evidence="3">
    <name>pTAA-4-1</name>
</geneLocation>
<keyword evidence="3" id="KW-0614">Plasmid</keyword>
<gene>
    <name evidence="2" type="ORF">E7746_09140</name>
    <name evidence="3" type="ORF">E7746_14470</name>
</gene>
<dbReference type="EMBL" id="CP039393">
    <property type="protein sequence ID" value="QCD36035.1"/>
    <property type="molecule type" value="Genomic_DNA"/>
</dbReference>
<dbReference type="KEGG" id="mgod:E7746_09140"/>
<accession>A0A4P7VS10</accession>
<dbReference type="NCBIfam" id="TIGR01764">
    <property type="entry name" value="excise"/>
    <property type="match status" value="1"/>
</dbReference>
<dbReference type="KEGG" id="mgod:E7746_14470"/>
<dbReference type="AlphaFoldDB" id="A0A4P7VS10"/>